<feature type="region of interest" description="Disordered" evidence="1">
    <location>
        <begin position="1"/>
        <end position="35"/>
    </location>
</feature>
<dbReference type="EMBL" id="BIFH01000035">
    <property type="protein sequence ID" value="GCD99797.1"/>
    <property type="molecule type" value="Genomic_DNA"/>
</dbReference>
<gene>
    <name evidence="3" type="ORF">EHYA_07519</name>
</gene>
<evidence type="ECO:0000256" key="1">
    <source>
        <dbReference type="SAM" id="MobiDB-lite"/>
    </source>
</evidence>
<keyword evidence="2" id="KW-0472">Membrane</keyword>
<evidence type="ECO:0000313" key="4">
    <source>
        <dbReference type="Proteomes" id="UP000286931"/>
    </source>
</evidence>
<dbReference type="AlphaFoldDB" id="A0A401YYX5"/>
<protein>
    <submittedName>
        <fullName evidence="3">MFS transporter</fullName>
    </submittedName>
</protein>
<feature type="transmembrane region" description="Helical" evidence="2">
    <location>
        <begin position="277"/>
        <end position="301"/>
    </location>
</feature>
<name>A0A401YYX5_9ACTN</name>
<evidence type="ECO:0000256" key="2">
    <source>
        <dbReference type="SAM" id="Phobius"/>
    </source>
</evidence>
<feature type="transmembrane region" description="Helical" evidence="2">
    <location>
        <begin position="246"/>
        <end position="265"/>
    </location>
</feature>
<feature type="transmembrane region" description="Helical" evidence="2">
    <location>
        <begin position="185"/>
        <end position="211"/>
    </location>
</feature>
<keyword evidence="2" id="KW-0812">Transmembrane</keyword>
<proteinExistence type="predicted"/>
<feature type="compositionally biased region" description="Basic residues" evidence="1">
    <location>
        <begin position="1"/>
        <end position="10"/>
    </location>
</feature>
<evidence type="ECO:0000313" key="3">
    <source>
        <dbReference type="EMBL" id="GCD99797.1"/>
    </source>
</evidence>
<keyword evidence="4" id="KW-1185">Reference proteome</keyword>
<organism evidence="3 4">
    <name type="scientific">Embleya hyalina</name>
    <dbReference type="NCBI Taxonomy" id="516124"/>
    <lineage>
        <taxon>Bacteria</taxon>
        <taxon>Bacillati</taxon>
        <taxon>Actinomycetota</taxon>
        <taxon>Actinomycetes</taxon>
        <taxon>Kitasatosporales</taxon>
        <taxon>Streptomycetaceae</taxon>
        <taxon>Embleya</taxon>
    </lineage>
</organism>
<feature type="transmembrane region" description="Helical" evidence="2">
    <location>
        <begin position="159"/>
        <end position="179"/>
    </location>
</feature>
<dbReference type="Proteomes" id="UP000286931">
    <property type="component" value="Unassembled WGS sequence"/>
</dbReference>
<comment type="caution">
    <text evidence="3">The sequence shown here is derived from an EMBL/GenBank/DDBJ whole genome shotgun (WGS) entry which is preliminary data.</text>
</comment>
<feature type="compositionally biased region" description="Low complexity" evidence="1">
    <location>
        <begin position="25"/>
        <end position="35"/>
    </location>
</feature>
<keyword evidence="2" id="KW-1133">Transmembrane helix</keyword>
<accession>A0A401YYX5</accession>
<reference evidence="3 4" key="1">
    <citation type="submission" date="2018-12" db="EMBL/GenBank/DDBJ databases">
        <title>Draft genome sequence of Embleya hyalina NBRC 13850T.</title>
        <authorList>
            <person name="Komaki H."/>
            <person name="Hosoyama A."/>
            <person name="Kimura A."/>
            <person name="Ichikawa N."/>
            <person name="Tamura T."/>
        </authorList>
    </citation>
    <scope>NUCLEOTIDE SEQUENCE [LARGE SCALE GENOMIC DNA]</scope>
    <source>
        <strain evidence="3 4">NBRC 13850</strain>
    </source>
</reference>
<feature type="transmembrane region" description="Helical" evidence="2">
    <location>
        <begin position="223"/>
        <end position="240"/>
    </location>
</feature>
<sequence length="558" mass="62057">MSDTRRRRRAPRLENSGHVTSDVQTPTTDRPAAPAGRRRFRALANAIIERPYLITAGLIGLIIVTGVNGPDWPAQYFRTWLIRDHGTYLWNNQWYGGHLLPGYSILAPVIASKIGTATLTALSCVTSAWAWDKLRVGANDFARQVGSCWFAVMCSVDYLIGRTPFALGVAAGMLAILAARRRHPLWAGFAALLCGLSSPLSGAFLMLVALAWVPRERVWPTRLCFAPAALGLVAALAFPNEGMFPFPWWRFLPILAFAAVGLAILPKELASARRFLWLYAATAVIFFFVPTSLGGNLARLGELTSGPLMAVVLLSAGRRRLVVLLSLPLLVWQFQSAALAITHDIKDSPGEKPQYYAGMLDYLQKNNTHPLGRVEIPFTRGHWESVFVAEKMPLARGWERQLDRNYNAVLYQEDLTVEEYRDWIDDTGVRFVALPDIPIDPSAIPEAELIRKGIPWLKPVYTEKDGRWQIWEVENPSPIVEGPGELTELTPSRFSFDAHSAGTFVVKIHPTFWVTADRPEIVIKATKDEWSEITVDRPGPVTVSARDAKLFKGKGNKP</sequence>